<protein>
    <recommendedName>
        <fullName evidence="2">Protein ENHANCED DISEASE RESISTANCE 2 C-terminal domain-containing protein</fullName>
    </recommendedName>
</protein>
<dbReference type="InterPro" id="IPR009769">
    <property type="entry name" value="EDR2_C"/>
</dbReference>
<organism evidence="3 4">
    <name type="scientific">Chrysophaeum taylorii</name>
    <dbReference type="NCBI Taxonomy" id="2483200"/>
    <lineage>
        <taxon>Eukaryota</taxon>
        <taxon>Sar</taxon>
        <taxon>Stramenopiles</taxon>
        <taxon>Ochrophyta</taxon>
        <taxon>Pelagophyceae</taxon>
        <taxon>Pelagomonadales</taxon>
        <taxon>Pelagomonadaceae</taxon>
        <taxon>Chrysophaeum</taxon>
    </lineage>
</organism>
<dbReference type="AlphaFoldDB" id="A0AAD7XKB4"/>
<comment type="caution">
    <text evidence="3">The sequence shown here is derived from an EMBL/GenBank/DDBJ whole genome shotgun (WGS) entry which is preliminary data.</text>
</comment>
<dbReference type="PANTHER" id="PTHR12136">
    <property type="entry name" value="ENHANCED DISEASE RESISTANCE-RELATED"/>
    <property type="match status" value="1"/>
</dbReference>
<keyword evidence="4" id="KW-1185">Reference proteome</keyword>
<sequence length="343" mass="38467">MVAAIFVVLLVWAILTKRVYVIRWSATDAEFEIEERPTAKRIESRKSAQRTLSAAEVHEYSGGAPRENNRLVWREGAYWSEPDHSGFRVRGATYLFDKIKIPSPAPQFQLLDCDLFDLPEPTTNLARFLGPRLEKLWVDYRRDVRVAVPFTFVVQLQVPGPPWKAFVMYFGGDKKKIFHSDTPFSRIATKFFQPVDTPSPDRTALHKWRNNTFKLIPRCVNAPFVVKRAVGEVPTLLGNKLQQLYFGTDSYFEVDVNISSSRVAQYTVGLALNYASVVICDLAFVLQGAAAAELPEVLAACMRIEHIVMKDATPFNPSNAPPSPSSLGGAGDLAREFPSTFPP</sequence>
<accession>A0AAD7XKB4</accession>
<feature type="domain" description="Protein ENHANCED DISEASE RESISTANCE 2 C-terminal" evidence="2">
    <location>
        <begin position="79"/>
        <end position="307"/>
    </location>
</feature>
<gene>
    <name evidence="3" type="ORF">CTAYLR_000563</name>
</gene>
<dbReference type="Proteomes" id="UP001230188">
    <property type="component" value="Unassembled WGS sequence"/>
</dbReference>
<dbReference type="InterPro" id="IPR045096">
    <property type="entry name" value="EDR2-like"/>
</dbReference>
<evidence type="ECO:0000313" key="3">
    <source>
        <dbReference type="EMBL" id="KAJ8605868.1"/>
    </source>
</evidence>
<dbReference type="PANTHER" id="PTHR12136:SF41">
    <property type="entry name" value="PLECKSTRIN HOMOLOGY (PH) AND LIPID-BINDING START DOMAINS-CONTAINING PROTEIN"/>
    <property type="match status" value="1"/>
</dbReference>
<feature type="region of interest" description="Disordered" evidence="1">
    <location>
        <begin position="315"/>
        <end position="343"/>
    </location>
</feature>
<proteinExistence type="predicted"/>
<dbReference type="EMBL" id="JAQMWT010000309">
    <property type="protein sequence ID" value="KAJ8605868.1"/>
    <property type="molecule type" value="Genomic_DNA"/>
</dbReference>
<evidence type="ECO:0000313" key="4">
    <source>
        <dbReference type="Proteomes" id="UP001230188"/>
    </source>
</evidence>
<reference evidence="3" key="1">
    <citation type="submission" date="2023-01" db="EMBL/GenBank/DDBJ databases">
        <title>Metagenome sequencing of chrysophaentin producing Chrysophaeum taylorii.</title>
        <authorList>
            <person name="Davison J."/>
            <person name="Bewley C."/>
        </authorList>
    </citation>
    <scope>NUCLEOTIDE SEQUENCE</scope>
    <source>
        <strain evidence="3">NIES-1699</strain>
    </source>
</reference>
<evidence type="ECO:0000259" key="2">
    <source>
        <dbReference type="Pfam" id="PF07059"/>
    </source>
</evidence>
<evidence type="ECO:0000256" key="1">
    <source>
        <dbReference type="SAM" id="MobiDB-lite"/>
    </source>
</evidence>
<name>A0AAD7XKB4_9STRA</name>
<dbReference type="Pfam" id="PF07059">
    <property type="entry name" value="EDR2_C"/>
    <property type="match status" value="1"/>
</dbReference>